<reference evidence="1 2" key="1">
    <citation type="submission" date="2020-04" db="EMBL/GenBank/DDBJ databases">
        <title>Flammeovirga sp. SR4, a novel species isolated from seawater.</title>
        <authorList>
            <person name="Wang X."/>
        </authorList>
    </citation>
    <scope>NUCLEOTIDE SEQUENCE [LARGE SCALE GENOMIC DNA]</scope>
    <source>
        <strain evidence="1 2">ATCC 23126</strain>
    </source>
</reference>
<protein>
    <recommendedName>
        <fullName evidence="3">Organic solvent tolerance-like N-terminal domain-containing protein</fullName>
    </recommendedName>
</protein>
<dbReference type="RefSeq" id="WP_169658922.1">
    <property type="nucleotide sequence ID" value="NZ_JABANE010000071.1"/>
</dbReference>
<accession>A0A7X9RY10</accession>
<dbReference type="PROSITE" id="PS51257">
    <property type="entry name" value="PROKAR_LIPOPROTEIN"/>
    <property type="match status" value="1"/>
</dbReference>
<dbReference type="Proteomes" id="UP000576082">
    <property type="component" value="Unassembled WGS sequence"/>
</dbReference>
<organism evidence="1 2">
    <name type="scientific">Flammeovirga aprica JL-4</name>
    <dbReference type="NCBI Taxonomy" id="694437"/>
    <lineage>
        <taxon>Bacteria</taxon>
        <taxon>Pseudomonadati</taxon>
        <taxon>Bacteroidota</taxon>
        <taxon>Cytophagia</taxon>
        <taxon>Cytophagales</taxon>
        <taxon>Flammeovirgaceae</taxon>
        <taxon>Flammeovirga</taxon>
    </lineage>
</organism>
<dbReference type="EMBL" id="JABANE010000071">
    <property type="protein sequence ID" value="NME70689.1"/>
    <property type="molecule type" value="Genomic_DNA"/>
</dbReference>
<comment type="caution">
    <text evidence="1">The sequence shown here is derived from an EMBL/GenBank/DDBJ whole genome shotgun (WGS) entry which is preliminary data.</text>
</comment>
<evidence type="ECO:0000313" key="2">
    <source>
        <dbReference type="Proteomes" id="UP000576082"/>
    </source>
</evidence>
<gene>
    <name evidence="1" type="ORF">HHU12_22115</name>
</gene>
<evidence type="ECO:0000313" key="1">
    <source>
        <dbReference type="EMBL" id="NME70689.1"/>
    </source>
</evidence>
<sequence>MKNTLSLFILITFFLSCNQQFYDRERSLEYSADNAYIDAPKHLLCLRGKAYFIDPSIEIKADSIDIHHKSGKVIVYGTDDSPAEIYLKQSNVKVLGKYEMSGVREQFYRSFDYYPQINRIRFHTDNQKWKIF</sequence>
<keyword evidence="2" id="KW-1185">Reference proteome</keyword>
<proteinExistence type="predicted"/>
<dbReference type="AlphaFoldDB" id="A0A7X9RY10"/>
<name>A0A7X9RY10_9BACT</name>
<evidence type="ECO:0008006" key="3">
    <source>
        <dbReference type="Google" id="ProtNLM"/>
    </source>
</evidence>